<dbReference type="InterPro" id="IPR057710">
    <property type="entry name" value="DUF7950"/>
</dbReference>
<evidence type="ECO:0000313" key="3">
    <source>
        <dbReference type="EMBL" id="PIN12443.1"/>
    </source>
</evidence>
<comment type="caution">
    <text evidence="3">The sequence shown here is derived from an EMBL/GenBank/DDBJ whole genome shotgun (WGS) entry which is preliminary data.</text>
</comment>
<accession>A0A2G9H4M1</accession>
<gene>
    <name evidence="3" type="ORF">CDL12_14955</name>
</gene>
<dbReference type="PANTHER" id="PTHR33595">
    <property type="entry name" value="VON WILLEBRAND FACTOR A DOMAIN PROTEIN"/>
    <property type="match status" value="1"/>
</dbReference>
<sequence length="339" mass="37471">MIQTIKPYTSARTAEIMSRYRPIAPKPETPPPENENSGVKKSPYMKNVWAHLQARPTRTSKRGRTSSPFGLPPSPIKRRRTCFQGLSPNYQAEAKDFAMHGLFTRGPPPQISLAPVKCSLDAAVTTLAETVALPLFCRTGKERVTKGIDLNKKADQGPEELDFLPQLQSPVKPSVISPRPVRPIGSSIVVEKITSEPGQRVMVAAPQEVEEVVEAEEVPAIVSDSNLKVRMSNAGYKKMIGQPECGWLDCAAAGGGGGAACRRIGGEVSIRFQDSELPLLHCRNGFCCRVKIEWESEGKKKRVNAYCEVLKLVCEAKDYQFLWRFHINETSELCISDLH</sequence>
<reference evidence="4" key="1">
    <citation type="journal article" date="2018" name="Gigascience">
        <title>Genome assembly of the Pink Ipe (Handroanthus impetiginosus, Bignoniaceae), a highly valued, ecologically keystone Neotropical timber forest tree.</title>
        <authorList>
            <person name="Silva-Junior O.B."/>
            <person name="Grattapaglia D."/>
            <person name="Novaes E."/>
            <person name="Collevatti R.G."/>
        </authorList>
    </citation>
    <scope>NUCLEOTIDE SEQUENCE [LARGE SCALE GENOMIC DNA]</scope>
    <source>
        <strain evidence="4">cv. UFG-1</strain>
    </source>
</reference>
<protein>
    <recommendedName>
        <fullName evidence="2">DUF7950 domain-containing protein</fullName>
    </recommendedName>
</protein>
<feature type="region of interest" description="Disordered" evidence="1">
    <location>
        <begin position="16"/>
        <end position="42"/>
    </location>
</feature>
<evidence type="ECO:0000313" key="4">
    <source>
        <dbReference type="Proteomes" id="UP000231279"/>
    </source>
</evidence>
<name>A0A2G9H4M1_9LAMI</name>
<proteinExistence type="predicted"/>
<feature type="region of interest" description="Disordered" evidence="1">
    <location>
        <begin position="54"/>
        <end position="78"/>
    </location>
</feature>
<dbReference type="AlphaFoldDB" id="A0A2G9H4M1"/>
<dbReference type="STRING" id="429701.A0A2G9H4M1"/>
<keyword evidence="4" id="KW-1185">Reference proteome</keyword>
<dbReference type="Proteomes" id="UP000231279">
    <property type="component" value="Unassembled WGS sequence"/>
</dbReference>
<evidence type="ECO:0000259" key="2">
    <source>
        <dbReference type="Pfam" id="PF25821"/>
    </source>
</evidence>
<dbReference type="PANTHER" id="PTHR33595:SF3">
    <property type="entry name" value="PAS DOMAIN-CONTAINING PROTEIN"/>
    <property type="match status" value="1"/>
</dbReference>
<evidence type="ECO:0000256" key="1">
    <source>
        <dbReference type="SAM" id="MobiDB-lite"/>
    </source>
</evidence>
<organism evidence="3 4">
    <name type="scientific">Handroanthus impetiginosus</name>
    <dbReference type="NCBI Taxonomy" id="429701"/>
    <lineage>
        <taxon>Eukaryota</taxon>
        <taxon>Viridiplantae</taxon>
        <taxon>Streptophyta</taxon>
        <taxon>Embryophyta</taxon>
        <taxon>Tracheophyta</taxon>
        <taxon>Spermatophyta</taxon>
        <taxon>Magnoliopsida</taxon>
        <taxon>eudicotyledons</taxon>
        <taxon>Gunneridae</taxon>
        <taxon>Pentapetalae</taxon>
        <taxon>asterids</taxon>
        <taxon>lamiids</taxon>
        <taxon>Lamiales</taxon>
        <taxon>Bignoniaceae</taxon>
        <taxon>Crescentiina</taxon>
        <taxon>Tabebuia alliance</taxon>
        <taxon>Handroanthus</taxon>
    </lineage>
</organism>
<feature type="compositionally biased region" description="Pro residues" evidence="1">
    <location>
        <begin position="24"/>
        <end position="33"/>
    </location>
</feature>
<dbReference type="Pfam" id="PF25821">
    <property type="entry name" value="DUF7950"/>
    <property type="match status" value="1"/>
</dbReference>
<feature type="domain" description="DUF7950" evidence="2">
    <location>
        <begin position="185"/>
        <end position="328"/>
    </location>
</feature>
<dbReference type="EMBL" id="NKXS01002691">
    <property type="protein sequence ID" value="PIN12443.1"/>
    <property type="molecule type" value="Genomic_DNA"/>
</dbReference>
<dbReference type="OrthoDB" id="1922150at2759"/>